<sequence>MQQPYSFTTVNKIYNRCKIQQNICYKSGNRKSYLFFFPSTAYKKNSSFRSKHCSCISRDQSKGKFCVTQQRTHGFKSLHLKA</sequence>
<gene>
    <name evidence="1" type="ORF">RchiOBHm_Chr0c32g0501531</name>
</gene>
<organism evidence="1 2">
    <name type="scientific">Rosa chinensis</name>
    <name type="common">China rose</name>
    <dbReference type="NCBI Taxonomy" id="74649"/>
    <lineage>
        <taxon>Eukaryota</taxon>
        <taxon>Viridiplantae</taxon>
        <taxon>Streptophyta</taxon>
        <taxon>Embryophyta</taxon>
        <taxon>Tracheophyta</taxon>
        <taxon>Spermatophyta</taxon>
        <taxon>Magnoliopsida</taxon>
        <taxon>eudicotyledons</taxon>
        <taxon>Gunneridae</taxon>
        <taxon>Pentapetalae</taxon>
        <taxon>rosids</taxon>
        <taxon>fabids</taxon>
        <taxon>Rosales</taxon>
        <taxon>Rosaceae</taxon>
        <taxon>Rosoideae</taxon>
        <taxon>Rosoideae incertae sedis</taxon>
        <taxon>Rosa</taxon>
    </lineage>
</organism>
<comment type="caution">
    <text evidence="1">The sequence shown here is derived from an EMBL/GenBank/DDBJ whole genome shotgun (WGS) entry which is preliminary data.</text>
</comment>
<dbReference type="EMBL" id="PDCK01000029">
    <property type="protein sequence ID" value="PRQ60847.1"/>
    <property type="molecule type" value="Genomic_DNA"/>
</dbReference>
<dbReference type="Proteomes" id="UP000238479">
    <property type="component" value="Unassembled WGS sequence"/>
</dbReference>
<dbReference type="AlphaFoldDB" id="A0A2P6SQA1"/>
<protein>
    <submittedName>
        <fullName evidence="1">Uncharacterized protein</fullName>
    </submittedName>
</protein>
<proteinExistence type="predicted"/>
<reference evidence="1 2" key="1">
    <citation type="journal article" date="2018" name="Nat. Genet.">
        <title>The Rosa genome provides new insights in the design of modern roses.</title>
        <authorList>
            <person name="Bendahmane M."/>
        </authorList>
    </citation>
    <scope>NUCLEOTIDE SEQUENCE [LARGE SCALE GENOMIC DNA]</scope>
    <source>
        <strain evidence="2">cv. Old Blush</strain>
    </source>
</reference>
<evidence type="ECO:0000313" key="2">
    <source>
        <dbReference type="Proteomes" id="UP000238479"/>
    </source>
</evidence>
<dbReference type="Gramene" id="PRQ60847">
    <property type="protein sequence ID" value="PRQ60847"/>
    <property type="gene ID" value="RchiOBHm_Chr0c32g0501531"/>
</dbReference>
<accession>A0A2P6SQA1</accession>
<keyword evidence="2" id="KW-1185">Reference proteome</keyword>
<evidence type="ECO:0000313" key="1">
    <source>
        <dbReference type="EMBL" id="PRQ60847.1"/>
    </source>
</evidence>
<name>A0A2P6SQA1_ROSCH</name>